<name>A0A1X7VKV2_AMPQE</name>
<reference evidence="1" key="1">
    <citation type="submission" date="2017-05" db="UniProtKB">
        <authorList>
            <consortium name="EnsemblMetazoa"/>
        </authorList>
    </citation>
    <scope>IDENTIFICATION</scope>
</reference>
<proteinExistence type="predicted"/>
<dbReference type="EnsemblMetazoa" id="Aqu2.1.40450_001">
    <property type="protein sequence ID" value="Aqu2.1.40450_001"/>
    <property type="gene ID" value="Aqu2.1.40450"/>
</dbReference>
<dbReference type="AlphaFoldDB" id="A0A1X7VKV2"/>
<dbReference type="PANTHER" id="PTHR31751">
    <property type="entry name" value="SI:CH211-108C17.2-RELATED-RELATED"/>
    <property type="match status" value="1"/>
</dbReference>
<protein>
    <submittedName>
        <fullName evidence="1">Uncharacterized protein</fullName>
    </submittedName>
</protein>
<sequence>SKVSKKLLSIVENKTLCKAICNLSPCYPTSNLEAFHSLINQFAPKHTAFSYNGMLARLQLAALHYNENAIRKQAKFKQGKLRYSISFP</sequence>
<dbReference type="OrthoDB" id="6141328at2759"/>
<dbReference type="PANTHER" id="PTHR31751:SF42">
    <property type="entry name" value="PROTEIN CBG10204"/>
    <property type="match status" value="1"/>
</dbReference>
<organism evidence="1">
    <name type="scientific">Amphimedon queenslandica</name>
    <name type="common">Sponge</name>
    <dbReference type="NCBI Taxonomy" id="400682"/>
    <lineage>
        <taxon>Eukaryota</taxon>
        <taxon>Metazoa</taxon>
        <taxon>Porifera</taxon>
        <taxon>Demospongiae</taxon>
        <taxon>Heteroscleromorpha</taxon>
        <taxon>Haplosclerida</taxon>
        <taxon>Niphatidae</taxon>
        <taxon>Amphimedon</taxon>
    </lineage>
</organism>
<accession>A0A1X7VKV2</accession>
<evidence type="ECO:0000313" key="1">
    <source>
        <dbReference type="EnsemblMetazoa" id="Aqu2.1.40450_001"/>
    </source>
</evidence>
<dbReference type="InParanoid" id="A0A1X7VKV2"/>